<dbReference type="InterPro" id="IPR006677">
    <property type="entry name" value="tRNA_intron_Endonuc_cat-like"/>
</dbReference>
<dbReference type="GO" id="GO:0000214">
    <property type="term" value="C:tRNA-intron endonuclease complex"/>
    <property type="evidence" value="ECO:0007669"/>
    <property type="project" value="TreeGrafter"/>
</dbReference>
<dbReference type="FunFam" id="3.40.1350.10:FF:000005">
    <property type="entry name" value="tRNA-splicing endonuclease subunit Sen2-1"/>
    <property type="match status" value="1"/>
</dbReference>
<keyword evidence="4" id="KW-0472">Membrane</keyword>
<dbReference type="CDD" id="cd22363">
    <property type="entry name" value="tRNA-intron_lyase_C"/>
    <property type="match status" value="1"/>
</dbReference>
<dbReference type="Proteomes" id="UP001231189">
    <property type="component" value="Unassembled WGS sequence"/>
</dbReference>
<comment type="caution">
    <text evidence="6">The sequence shown here is derived from an EMBL/GenBank/DDBJ whole genome shotgun (WGS) entry which is preliminary data.</text>
</comment>
<keyword evidence="4" id="KW-1133">Transmembrane helix</keyword>
<proteinExistence type="inferred from homology"/>
<gene>
    <name evidence="6" type="ORF">QYE76_037089</name>
</gene>
<accession>A0AAD8VQ02</accession>
<dbReference type="GO" id="GO:0003676">
    <property type="term" value="F:nucleic acid binding"/>
    <property type="evidence" value="ECO:0007669"/>
    <property type="project" value="InterPro"/>
</dbReference>
<dbReference type="InterPro" id="IPR006676">
    <property type="entry name" value="tRNA_splic"/>
</dbReference>
<reference evidence="6" key="1">
    <citation type="submission" date="2023-07" db="EMBL/GenBank/DDBJ databases">
        <title>A chromosome-level genome assembly of Lolium multiflorum.</title>
        <authorList>
            <person name="Chen Y."/>
            <person name="Copetti D."/>
            <person name="Kolliker R."/>
            <person name="Studer B."/>
        </authorList>
    </citation>
    <scope>NUCLEOTIDE SEQUENCE</scope>
    <source>
        <strain evidence="6">02402/16</strain>
        <tissue evidence="6">Leaf</tissue>
    </source>
</reference>
<dbReference type="Gene3D" id="3.40.1350.10">
    <property type="match status" value="1"/>
</dbReference>
<sequence>MIAQGLEFGTGYGSCVLDAAGVAGSLHMTAMVQLYALPSRTCTHVRMRGPVATHSRGDSILVTVSLSFTLGSVRDRLQGSHALTLLRQEHPHLRCSRLASACAPGFSGQRLRGREVLHREDIHGVRGPPSAKRCSTLEPRRLQVVAFAGIRGAANVPTGWAAWGLNPTGEAMGGIQALKLCLAAVTNRYAASAIPPFLSCHDRLSLDKEVPRFHGSKAAAIWALGRCSDYSLLDMAGPRWKKGKDGKDFSALAAASPMSSIVAELQSSLKRSTLLATLSSHGGDAVLAVNPQQATLLNRAAFGRSLENAGAEEHWFQLGAEEVFYLYHALKCISVCKSEGETGLSEGELWHHLCSASESFPEMYKAYAHLRSKNWVVRSGLQYGTDFVAYRHHPALVHSEFAVVVVPEGEEFGGRCGRLKVWSDLLCALRASGSVAKTLLVLTVSSSTCELRSPDCLELLVVHERTITRWIAQQCREQRFKPSREEANKEDQGHTRETVVLNYWGVILGFTVLSSLLVYKLRF</sequence>
<feature type="domain" description="tRNA intron endonuclease catalytic" evidence="5">
    <location>
        <begin position="360"/>
        <end position="446"/>
    </location>
</feature>
<dbReference type="EMBL" id="JAUUTY010000007">
    <property type="protein sequence ID" value="KAK1613416.1"/>
    <property type="molecule type" value="Genomic_DNA"/>
</dbReference>
<evidence type="ECO:0000256" key="2">
    <source>
        <dbReference type="ARBA" id="ARBA00012573"/>
    </source>
</evidence>
<evidence type="ECO:0000256" key="1">
    <source>
        <dbReference type="ARBA" id="ARBA00008078"/>
    </source>
</evidence>
<comment type="catalytic activity">
    <reaction evidence="3">
        <text>pretRNA = a 3'-half-tRNA molecule with a 5'-OH end + a 5'-half-tRNA molecule with a 2',3'-cyclic phosphate end + an intron with a 2',3'-cyclic phosphate and a 5'-hydroxyl terminus.</text>
        <dbReference type="EC" id="4.6.1.16"/>
    </reaction>
</comment>
<keyword evidence="7" id="KW-1185">Reference proteome</keyword>
<keyword evidence="4" id="KW-0812">Transmembrane</keyword>
<comment type="similarity">
    <text evidence="1">Belongs to the tRNA-intron endonuclease family.</text>
</comment>
<dbReference type="Pfam" id="PF01974">
    <property type="entry name" value="tRNA_int_endo"/>
    <property type="match status" value="1"/>
</dbReference>
<dbReference type="InterPro" id="IPR036167">
    <property type="entry name" value="tRNA_intron_Endo_cat-like_sf"/>
</dbReference>
<evidence type="ECO:0000313" key="7">
    <source>
        <dbReference type="Proteomes" id="UP001231189"/>
    </source>
</evidence>
<dbReference type="GO" id="GO:0005737">
    <property type="term" value="C:cytoplasm"/>
    <property type="evidence" value="ECO:0007669"/>
    <property type="project" value="TreeGrafter"/>
</dbReference>
<evidence type="ECO:0000256" key="4">
    <source>
        <dbReference type="SAM" id="Phobius"/>
    </source>
</evidence>
<dbReference type="PANTHER" id="PTHR21227:SF0">
    <property type="entry name" value="TRNA-SPLICING ENDONUCLEASE SUBUNIT SEN2"/>
    <property type="match status" value="1"/>
</dbReference>
<feature type="transmembrane region" description="Helical" evidence="4">
    <location>
        <begin position="501"/>
        <end position="519"/>
    </location>
</feature>
<evidence type="ECO:0000256" key="3">
    <source>
        <dbReference type="ARBA" id="ARBA00034031"/>
    </source>
</evidence>
<evidence type="ECO:0000259" key="5">
    <source>
        <dbReference type="Pfam" id="PF01974"/>
    </source>
</evidence>
<dbReference type="GO" id="GO:0000379">
    <property type="term" value="P:tRNA-type intron splice site recognition and cleavage"/>
    <property type="evidence" value="ECO:0007669"/>
    <property type="project" value="TreeGrafter"/>
</dbReference>
<evidence type="ECO:0000313" key="6">
    <source>
        <dbReference type="EMBL" id="KAK1613416.1"/>
    </source>
</evidence>
<dbReference type="InterPro" id="IPR011856">
    <property type="entry name" value="tRNA_endonuc-like_dom_sf"/>
</dbReference>
<dbReference type="SUPFAM" id="SSF53032">
    <property type="entry name" value="tRNA-intron endonuclease catalytic domain-like"/>
    <property type="match status" value="1"/>
</dbReference>
<protein>
    <recommendedName>
        <fullName evidence="2">tRNA-intron lyase</fullName>
        <ecNumber evidence="2">4.6.1.16</ecNumber>
    </recommendedName>
</protein>
<dbReference type="GO" id="GO:0000213">
    <property type="term" value="F:tRNA-intron lyase activity"/>
    <property type="evidence" value="ECO:0007669"/>
    <property type="project" value="UniProtKB-EC"/>
</dbReference>
<dbReference type="AlphaFoldDB" id="A0AAD8VQ02"/>
<dbReference type="EC" id="4.6.1.16" evidence="2"/>
<name>A0AAD8VQ02_LOLMU</name>
<organism evidence="6 7">
    <name type="scientific">Lolium multiflorum</name>
    <name type="common">Italian ryegrass</name>
    <name type="synonym">Lolium perenne subsp. multiflorum</name>
    <dbReference type="NCBI Taxonomy" id="4521"/>
    <lineage>
        <taxon>Eukaryota</taxon>
        <taxon>Viridiplantae</taxon>
        <taxon>Streptophyta</taxon>
        <taxon>Embryophyta</taxon>
        <taxon>Tracheophyta</taxon>
        <taxon>Spermatophyta</taxon>
        <taxon>Magnoliopsida</taxon>
        <taxon>Liliopsida</taxon>
        <taxon>Poales</taxon>
        <taxon>Poaceae</taxon>
        <taxon>BOP clade</taxon>
        <taxon>Pooideae</taxon>
        <taxon>Poodae</taxon>
        <taxon>Poeae</taxon>
        <taxon>Poeae Chloroplast Group 2 (Poeae type)</taxon>
        <taxon>Loliodinae</taxon>
        <taxon>Loliinae</taxon>
        <taxon>Lolium</taxon>
    </lineage>
</organism>
<dbReference type="PANTHER" id="PTHR21227">
    <property type="entry name" value="TRNA-SPLICING ENDONUCLEASE SUBUNIT SEN2"/>
    <property type="match status" value="1"/>
</dbReference>